<dbReference type="AlphaFoldDB" id="A0A0L8VC18"/>
<evidence type="ECO:0000313" key="2">
    <source>
        <dbReference type="Proteomes" id="UP000036958"/>
    </source>
</evidence>
<dbReference type="STRING" id="1409788.NC99_14780"/>
<dbReference type="Proteomes" id="UP000036958">
    <property type="component" value="Unassembled WGS sequence"/>
</dbReference>
<accession>A0A0L8VC18</accession>
<proteinExistence type="predicted"/>
<name>A0A0L8VC18_9BACT</name>
<organism evidence="1 2">
    <name type="scientific">Sunxiuqinia dokdonensis</name>
    <dbReference type="NCBI Taxonomy" id="1409788"/>
    <lineage>
        <taxon>Bacteria</taxon>
        <taxon>Pseudomonadati</taxon>
        <taxon>Bacteroidota</taxon>
        <taxon>Bacteroidia</taxon>
        <taxon>Marinilabiliales</taxon>
        <taxon>Prolixibacteraceae</taxon>
        <taxon>Sunxiuqinia</taxon>
    </lineage>
</organism>
<sequence>MQLFNYQKIVELNVWNDYYQALQSSDFQFIPEKATQRTLRNMGLKLKELAGGFRLFSAVDETGKLQRDPVSVPFKLVVFMRLNNPLFINFSDLPFDLGASKAYYFSNQANNKREVFGTGSDSLLLNQNEVTTAADQIKTSGKVYSYTHPGDAGIKTAELVSVDTDETVASQELAPVDEHYNFQFILEGLSAGRYKLMLDGGELDRFYYAGELAVASYFGVVELFSHVDVGYKWFTNAGLVSSKTYCLAFKRRETLWRYKVINRNGLEMPNPGVRETDTPWEFTHSGDHVFVSNIPMPLKEAPITGIALRSNQVDAASVLINDLPNPGPELIKPDPGNPATIYSDIYVYL</sequence>
<protein>
    <submittedName>
        <fullName evidence="1">Uncharacterized protein</fullName>
    </submittedName>
</protein>
<dbReference type="RefSeq" id="WP_053181245.1">
    <property type="nucleotide sequence ID" value="NZ_LGIA01000078.1"/>
</dbReference>
<evidence type="ECO:0000313" key="1">
    <source>
        <dbReference type="EMBL" id="KOH45702.1"/>
    </source>
</evidence>
<dbReference type="OrthoDB" id="5177801at2"/>
<comment type="caution">
    <text evidence="1">The sequence shown here is derived from an EMBL/GenBank/DDBJ whole genome shotgun (WGS) entry which is preliminary data.</text>
</comment>
<dbReference type="EMBL" id="LGIA01000078">
    <property type="protein sequence ID" value="KOH45702.1"/>
    <property type="molecule type" value="Genomic_DNA"/>
</dbReference>
<reference evidence="2" key="1">
    <citation type="submission" date="2015-07" db="EMBL/GenBank/DDBJ databases">
        <title>Genome sequencing of Sunxiuqinia dokdonensis strain SK.</title>
        <authorList>
            <person name="Ahn S."/>
            <person name="Kim B.-C."/>
        </authorList>
    </citation>
    <scope>NUCLEOTIDE SEQUENCE [LARGE SCALE GENOMIC DNA]</scope>
    <source>
        <strain evidence="2">SK</strain>
    </source>
</reference>
<gene>
    <name evidence="1" type="ORF">NC99_14780</name>
</gene>
<keyword evidence="2" id="KW-1185">Reference proteome</keyword>